<proteinExistence type="inferred from homology"/>
<dbReference type="InterPro" id="IPR036291">
    <property type="entry name" value="NAD(P)-bd_dom_sf"/>
</dbReference>
<organism evidence="7">
    <name type="scientific">Rhodotorula toruloides</name>
    <name type="common">Yeast</name>
    <name type="synonym">Rhodosporidium toruloides</name>
    <dbReference type="NCBI Taxonomy" id="5286"/>
    <lineage>
        <taxon>Eukaryota</taxon>
        <taxon>Fungi</taxon>
        <taxon>Dikarya</taxon>
        <taxon>Basidiomycota</taxon>
        <taxon>Pucciniomycotina</taxon>
        <taxon>Microbotryomycetes</taxon>
        <taxon>Sporidiobolales</taxon>
        <taxon>Sporidiobolaceae</taxon>
        <taxon>Rhodotorula</taxon>
    </lineage>
</organism>
<keyword evidence="4" id="KW-0862">Zinc</keyword>
<dbReference type="GO" id="GO:0046872">
    <property type="term" value="F:metal ion binding"/>
    <property type="evidence" value="ECO:0007669"/>
    <property type="project" value="UniProtKB-KW"/>
</dbReference>
<evidence type="ECO:0000256" key="1">
    <source>
        <dbReference type="ARBA" id="ARBA00001947"/>
    </source>
</evidence>
<evidence type="ECO:0000256" key="4">
    <source>
        <dbReference type="ARBA" id="ARBA00022833"/>
    </source>
</evidence>
<dbReference type="PANTHER" id="PTHR42940">
    <property type="entry name" value="ALCOHOL DEHYDROGENASE 1-RELATED"/>
    <property type="match status" value="1"/>
</dbReference>
<dbReference type="Pfam" id="PF08240">
    <property type="entry name" value="ADH_N"/>
    <property type="match status" value="1"/>
</dbReference>
<dbReference type="GO" id="GO:0004022">
    <property type="term" value="F:alcohol dehydrogenase (NAD+) activity"/>
    <property type="evidence" value="ECO:0007669"/>
    <property type="project" value="TreeGrafter"/>
</dbReference>
<dbReference type="Gene3D" id="3.90.180.10">
    <property type="entry name" value="Medium-chain alcohol dehydrogenases, catalytic domain"/>
    <property type="match status" value="2"/>
</dbReference>
<dbReference type="SUPFAM" id="SSF50129">
    <property type="entry name" value="GroES-like"/>
    <property type="match status" value="1"/>
</dbReference>
<dbReference type="InterPro" id="IPR011032">
    <property type="entry name" value="GroES-like_sf"/>
</dbReference>
<dbReference type="Gene3D" id="3.40.50.720">
    <property type="entry name" value="NAD(P)-binding Rossmann-like Domain"/>
    <property type="match status" value="1"/>
</dbReference>
<evidence type="ECO:0000259" key="6">
    <source>
        <dbReference type="Pfam" id="PF08240"/>
    </source>
</evidence>
<dbReference type="EMBL" id="LK052946">
    <property type="protein sequence ID" value="CDR45499.1"/>
    <property type="molecule type" value="Genomic_DNA"/>
</dbReference>
<evidence type="ECO:0000313" key="7">
    <source>
        <dbReference type="EMBL" id="CDR45499.1"/>
    </source>
</evidence>
<protein>
    <submittedName>
        <fullName evidence="7">RHTO0S11e00936g1_1</fullName>
    </submittedName>
</protein>
<evidence type="ECO:0000256" key="2">
    <source>
        <dbReference type="ARBA" id="ARBA00008072"/>
    </source>
</evidence>
<keyword evidence="5" id="KW-0560">Oxidoreductase</keyword>
<name>A0A061BC77_RHOTO</name>
<reference evidence="7" key="1">
    <citation type="journal article" date="2014" name="Genome Announc.">
        <title>Draft genome sequence of Rhodosporidium toruloides CECT1137, an oleaginous yeast of biotechnological interest.</title>
        <authorList>
            <person name="Morin N."/>
            <person name="Calcas X."/>
            <person name="Devillers H."/>
            <person name="Durrens P."/>
            <person name="Sherman D.J."/>
            <person name="Nicaud J.-M."/>
            <person name="Neuveglise C."/>
        </authorList>
    </citation>
    <scope>NUCLEOTIDE SEQUENCE</scope>
    <source>
        <strain evidence="7">CECT1137</strain>
    </source>
</reference>
<comment type="similarity">
    <text evidence="2">Belongs to the zinc-containing alcohol dehydrogenase family.</text>
</comment>
<accession>A0A061BC77</accession>
<feature type="domain" description="Alcohol dehydrogenase-like N-terminal" evidence="6">
    <location>
        <begin position="89"/>
        <end position="172"/>
    </location>
</feature>
<evidence type="ECO:0000256" key="5">
    <source>
        <dbReference type="ARBA" id="ARBA00023002"/>
    </source>
</evidence>
<dbReference type="OrthoDB" id="2526971at2759"/>
<dbReference type="AlphaFoldDB" id="A0A061BC77"/>
<dbReference type="PANTHER" id="PTHR42940:SF8">
    <property type="entry name" value="VACUOLAR PROTEIN SORTING-ASSOCIATED PROTEIN 11"/>
    <property type="match status" value="1"/>
</dbReference>
<sequence length="412" mass="46948">MHSDSSACIEIPCYPPSKGRPPARLSLSLPPASRSPTISAFNFSSFTRLFYSTTTMTTRDIPQQFRAAQFTQSGGELELRETRMQDPRPEEVVIRVHASALNSTDQILRHDLLPGLEFPLTPGQAVVGEVVRQAQRGEGRIKEGSHVAALCYRGGCAEYVLADEWSVVELPQKLRQGDEMYMGPIFAWDMSRVVISHERCEEEHKHLGEHERKLIREHNERLGFKGDGCIVIYGEGGFVRLAIDSLRAEGVKRKMLVVTISDKWQAKDYGVKDDEMMRANDNNLREFLKKHGGAQGVICTDMPREGFEQLLDGCRYRSSMICLNPRKDDDMTVPIANLIAKSISIRGAPPLSHKDLERVMRLADKQSVRVPIHRYRFDQNEMREAWRKMEQREEFEAPVIAMEERQDGSMRM</sequence>
<keyword evidence="3" id="KW-0479">Metal-binding</keyword>
<comment type="cofactor">
    <cofactor evidence="1">
        <name>Zn(2+)</name>
        <dbReference type="ChEBI" id="CHEBI:29105"/>
    </cofactor>
</comment>
<evidence type="ECO:0000256" key="3">
    <source>
        <dbReference type="ARBA" id="ARBA00022723"/>
    </source>
</evidence>
<dbReference type="GO" id="GO:0005737">
    <property type="term" value="C:cytoplasm"/>
    <property type="evidence" value="ECO:0007669"/>
    <property type="project" value="TreeGrafter"/>
</dbReference>
<dbReference type="SUPFAM" id="SSF51735">
    <property type="entry name" value="NAD(P)-binding Rossmann-fold domains"/>
    <property type="match status" value="1"/>
</dbReference>
<dbReference type="InterPro" id="IPR013154">
    <property type="entry name" value="ADH-like_N"/>
</dbReference>
<gene>
    <name evidence="7" type="ORF">RHTO0S_11e00936g</name>
</gene>